<reference evidence="1 2" key="1">
    <citation type="journal article" date="2016" name="Nat. Commun.">
        <title>Thousands of microbial genomes shed light on interconnected biogeochemical processes in an aquifer system.</title>
        <authorList>
            <person name="Anantharaman K."/>
            <person name="Brown C.T."/>
            <person name="Hug L.A."/>
            <person name="Sharon I."/>
            <person name="Castelle C.J."/>
            <person name="Probst A.J."/>
            <person name="Thomas B.C."/>
            <person name="Singh A."/>
            <person name="Wilkins M.J."/>
            <person name="Karaoz U."/>
            <person name="Brodie E.L."/>
            <person name="Williams K.H."/>
            <person name="Hubbard S.S."/>
            <person name="Banfield J.F."/>
        </authorList>
    </citation>
    <scope>NUCLEOTIDE SEQUENCE [LARGE SCALE GENOMIC DNA]</scope>
</reference>
<evidence type="ECO:0008006" key="3">
    <source>
        <dbReference type="Google" id="ProtNLM"/>
    </source>
</evidence>
<proteinExistence type="predicted"/>
<gene>
    <name evidence="1" type="ORF">A2W18_00020</name>
</gene>
<dbReference type="InterPro" id="IPR031321">
    <property type="entry name" value="UCP012641"/>
</dbReference>
<dbReference type="AlphaFoldDB" id="A0A1F6VJP3"/>
<protein>
    <recommendedName>
        <fullName evidence="3">Zinc-binding metallo-peptidase</fullName>
    </recommendedName>
</protein>
<sequence>MARKWAEWPSERLLDVRVADLPVRLEGTDLSRNIRRLYEELKQRDLKFRPHFWLSDEWFSPDGIPGIAIPFFLAHPRLRRLEREMMFEVEGESSAECIKLLRHETGHALLNAYRLNRRRDWQQVFGKSSERYPDTYLPRPHSKRFVLHLPNWYAQSHPHEDWAETFAVWLRPNTDWRKRYRGWPALKKLEYVDQLMQEIHNQSATLRNRREALPLRTLKLTLRDYYAEKQKRYRKDKLEFSDIDLSRLFSDADEHKANERASRYIRRNKSEIMEIVSRWTSEYNYRINDVLQEMIDRCDAMRLRVARDDAAMKPEIAACLTALVMNKLHTGGFRVSL</sequence>
<dbReference type="Gene3D" id="3.40.390.70">
    <property type="match status" value="1"/>
</dbReference>
<dbReference type="Pfam" id="PF15887">
    <property type="entry name" value="Peptidase_Mx"/>
    <property type="match status" value="1"/>
</dbReference>
<dbReference type="EMBL" id="MFSP01000013">
    <property type="protein sequence ID" value="OGI69842.1"/>
    <property type="molecule type" value="Genomic_DNA"/>
</dbReference>
<accession>A0A1F6VJP3</accession>
<name>A0A1F6VJP3_9PROT</name>
<evidence type="ECO:0000313" key="2">
    <source>
        <dbReference type="Proteomes" id="UP000179076"/>
    </source>
</evidence>
<comment type="caution">
    <text evidence="1">The sequence shown here is derived from an EMBL/GenBank/DDBJ whole genome shotgun (WGS) entry which is preliminary data.</text>
</comment>
<evidence type="ECO:0000313" key="1">
    <source>
        <dbReference type="EMBL" id="OGI69842.1"/>
    </source>
</evidence>
<organism evidence="1 2">
    <name type="scientific">Candidatus Muproteobacteria bacterium RBG_16_60_9</name>
    <dbReference type="NCBI Taxonomy" id="1817755"/>
    <lineage>
        <taxon>Bacteria</taxon>
        <taxon>Pseudomonadati</taxon>
        <taxon>Pseudomonadota</taxon>
        <taxon>Candidatus Muproteobacteria</taxon>
    </lineage>
</organism>
<dbReference type="Proteomes" id="UP000179076">
    <property type="component" value="Unassembled WGS sequence"/>
</dbReference>